<dbReference type="PATRIC" id="fig|266265.5.peg.6878"/>
<organism evidence="3 4">
    <name type="scientific">Paraburkholderia xenovorans (strain LB400)</name>
    <dbReference type="NCBI Taxonomy" id="266265"/>
    <lineage>
        <taxon>Bacteria</taxon>
        <taxon>Pseudomonadati</taxon>
        <taxon>Pseudomonadota</taxon>
        <taxon>Betaproteobacteria</taxon>
        <taxon>Burkholderiales</taxon>
        <taxon>Burkholderiaceae</taxon>
        <taxon>Paraburkholderia</taxon>
    </lineage>
</organism>
<gene>
    <name evidence="3" type="ORF">Bxe_B0901</name>
</gene>
<dbReference type="OrthoDB" id="9104200at2"/>
<evidence type="ECO:0000256" key="1">
    <source>
        <dbReference type="SAM" id="MobiDB-lite"/>
    </source>
</evidence>
<dbReference type="EMBL" id="CP000271">
    <property type="protein sequence ID" value="ABE35053.1"/>
    <property type="molecule type" value="Genomic_DNA"/>
</dbReference>
<dbReference type="InterPro" id="IPR025421">
    <property type="entry name" value="DUF4148"/>
</dbReference>
<feature type="region of interest" description="Disordered" evidence="1">
    <location>
        <begin position="70"/>
        <end position="97"/>
    </location>
</feature>
<feature type="compositionally biased region" description="Polar residues" evidence="1">
    <location>
        <begin position="75"/>
        <end position="92"/>
    </location>
</feature>
<protein>
    <recommendedName>
        <fullName evidence="5">Purine nucleoside phosphorylase</fullName>
    </recommendedName>
</protein>
<evidence type="ECO:0000256" key="2">
    <source>
        <dbReference type="SAM" id="SignalP"/>
    </source>
</evidence>
<dbReference type="eggNOG" id="ENOG50316KN">
    <property type="taxonomic scope" value="Bacteria"/>
</dbReference>
<keyword evidence="4" id="KW-1185">Reference proteome</keyword>
<evidence type="ECO:0000313" key="4">
    <source>
        <dbReference type="Proteomes" id="UP000001817"/>
    </source>
</evidence>
<dbReference type="Proteomes" id="UP000001817">
    <property type="component" value="Chromosome 2"/>
</dbReference>
<name>Q13LI6_PARXL</name>
<proteinExistence type="predicted"/>
<evidence type="ECO:0008006" key="5">
    <source>
        <dbReference type="Google" id="ProtNLM"/>
    </source>
</evidence>
<evidence type="ECO:0000313" key="3">
    <source>
        <dbReference type="EMBL" id="ABE35053.1"/>
    </source>
</evidence>
<feature type="signal peptide" evidence="2">
    <location>
        <begin position="1"/>
        <end position="23"/>
    </location>
</feature>
<accession>Q13LI6</accession>
<dbReference type="KEGG" id="bxb:DR64_6221"/>
<dbReference type="AlphaFoldDB" id="Q13LI6"/>
<feature type="chain" id="PRO_5004182119" description="Purine nucleoside phosphorylase" evidence="2">
    <location>
        <begin position="24"/>
        <end position="116"/>
    </location>
</feature>
<reference evidence="3 4" key="1">
    <citation type="journal article" date="2006" name="Proc. Natl. Acad. Sci. U.S.A.">
        <title>Burkholderia xenovorans LB400 harbors a multi-replicon, 9.73-Mbp genome shaped for versatility.</title>
        <authorList>
            <person name="Chain P.S."/>
            <person name="Denef V.J."/>
            <person name="Konstantinidis K.T."/>
            <person name="Vergez L.M."/>
            <person name="Agullo L."/>
            <person name="Reyes V.L."/>
            <person name="Hauser L."/>
            <person name="Cordova M."/>
            <person name="Gomez L."/>
            <person name="Gonzalez M."/>
            <person name="Land M."/>
            <person name="Lao V."/>
            <person name="Larimer F."/>
            <person name="LiPuma J.J."/>
            <person name="Mahenthiralingam E."/>
            <person name="Malfatti S.A."/>
            <person name="Marx C.J."/>
            <person name="Parnell J.J."/>
            <person name="Ramette A."/>
            <person name="Richardson P."/>
            <person name="Seeger M."/>
            <person name="Smith D."/>
            <person name="Spilker T."/>
            <person name="Sul W.J."/>
            <person name="Tsoi T.V."/>
            <person name="Ulrich L.E."/>
            <person name="Zhulin I.B."/>
            <person name="Tiedje J.M."/>
        </authorList>
    </citation>
    <scope>NUCLEOTIDE SEQUENCE [LARGE SCALE GENOMIC DNA]</scope>
    <source>
        <strain evidence="3 4">LB400</strain>
    </source>
</reference>
<dbReference type="KEGG" id="bxe:Bxe_B0901"/>
<dbReference type="RefSeq" id="WP_011492356.1">
    <property type="nucleotide sequence ID" value="NC_007952.1"/>
</dbReference>
<dbReference type="Pfam" id="PF13663">
    <property type="entry name" value="DUF4148"/>
    <property type="match status" value="1"/>
</dbReference>
<sequence length="116" mass="11815">MKKALVCFALAAGALAAPVLSFAQSNAPVTRAEVRADLVRLEQAGYNPSLADDADYPAAIQAAEAKVAAQDAPQTTQSSYGGVAQTGSSSSGMRRHATSDSTCVGPVSFCNVFFGS</sequence>
<keyword evidence="2" id="KW-0732">Signal</keyword>